<feature type="transmembrane region" description="Helical" evidence="1">
    <location>
        <begin position="12"/>
        <end position="29"/>
    </location>
</feature>
<evidence type="ECO:0000256" key="1">
    <source>
        <dbReference type="SAM" id="Phobius"/>
    </source>
</evidence>
<dbReference type="EMBL" id="LCBC01000014">
    <property type="protein sequence ID" value="KKS03830.1"/>
    <property type="molecule type" value="Genomic_DNA"/>
</dbReference>
<comment type="caution">
    <text evidence="2">The sequence shown here is derived from an EMBL/GenBank/DDBJ whole genome shotgun (WGS) entry which is preliminary data.</text>
</comment>
<keyword evidence="1" id="KW-0812">Transmembrane</keyword>
<name>A0A0G0VSF6_9BACT</name>
<keyword evidence="1" id="KW-1133">Transmembrane helix</keyword>
<protein>
    <submittedName>
        <fullName evidence="2">Uncharacterized protein</fullName>
    </submittedName>
</protein>
<gene>
    <name evidence="2" type="ORF">UU56_C0014G0029</name>
</gene>
<reference evidence="2 3" key="1">
    <citation type="journal article" date="2015" name="Nature">
        <title>rRNA introns, odd ribosomes, and small enigmatic genomes across a large radiation of phyla.</title>
        <authorList>
            <person name="Brown C.T."/>
            <person name="Hug L.A."/>
            <person name="Thomas B.C."/>
            <person name="Sharon I."/>
            <person name="Castelle C.J."/>
            <person name="Singh A."/>
            <person name="Wilkins M.J."/>
            <person name="Williams K.H."/>
            <person name="Banfield J.F."/>
        </authorList>
    </citation>
    <scope>NUCLEOTIDE SEQUENCE [LARGE SCALE GENOMIC DNA]</scope>
</reference>
<accession>A0A0G0VSF6</accession>
<keyword evidence="1" id="KW-0472">Membrane</keyword>
<dbReference type="Proteomes" id="UP000034493">
    <property type="component" value="Unassembled WGS sequence"/>
</dbReference>
<dbReference type="AlphaFoldDB" id="A0A0G0VSF6"/>
<evidence type="ECO:0000313" key="2">
    <source>
        <dbReference type="EMBL" id="KKS03830.1"/>
    </source>
</evidence>
<organism evidence="2 3">
    <name type="scientific">Candidatus Curtissbacteria bacterium GW2011_GWA2_41_24</name>
    <dbReference type="NCBI Taxonomy" id="1618411"/>
    <lineage>
        <taxon>Bacteria</taxon>
        <taxon>Candidatus Curtissiibacteriota</taxon>
    </lineage>
</organism>
<sequence length="84" mass="10343">MITQKEFAKNKWFILVVTLILFWFVWFQLRPSLIRQNCQKYAREMGNNYFNLEFIQNETALRKSQLQQEYMDKAYDRCLHDKGL</sequence>
<evidence type="ECO:0000313" key="3">
    <source>
        <dbReference type="Proteomes" id="UP000034493"/>
    </source>
</evidence>
<proteinExistence type="predicted"/>